<keyword evidence="2" id="KW-1185">Reference proteome</keyword>
<accession>A0A1H4ZWM0</accession>
<evidence type="ECO:0000313" key="2">
    <source>
        <dbReference type="Proteomes" id="UP000198982"/>
    </source>
</evidence>
<gene>
    <name evidence="1" type="ORF">SAMN05216178_6838</name>
</gene>
<dbReference type="EMBL" id="FNTJ01000003">
    <property type="protein sequence ID" value="SED33720.1"/>
    <property type="molecule type" value="Genomic_DNA"/>
</dbReference>
<proteinExistence type="predicted"/>
<protein>
    <submittedName>
        <fullName evidence="1">Uncharacterized protein</fullName>
    </submittedName>
</protein>
<dbReference type="AlphaFoldDB" id="A0A1H4ZWM0"/>
<sequence>MGHLLRTTACAHGRTSPLFYGGNDRKRVSFSLCFQTLSPASFALPSSLVFPSGICWHGPDTVSISTVQAGIAWLMNLLLEGGLTVDQLLERAQTWVRDSKPDAEEVLLAHNNLAKRVLRGAVQHEESHAVLEFLAETFIEADGDMMLLMSVEPELAEPAALAVAAFDAAPLVAYDDQAGSTMLTGDEKRNAFDKLKSMLGVRDVAAVGN</sequence>
<evidence type="ECO:0000313" key="1">
    <source>
        <dbReference type="EMBL" id="SED33720.1"/>
    </source>
</evidence>
<name>A0A1H4ZWM0_9PSED</name>
<dbReference type="Proteomes" id="UP000198982">
    <property type="component" value="Unassembled WGS sequence"/>
</dbReference>
<reference evidence="2" key="1">
    <citation type="submission" date="2016-10" db="EMBL/GenBank/DDBJ databases">
        <authorList>
            <person name="Varghese N."/>
            <person name="Submissions S."/>
        </authorList>
    </citation>
    <scope>NUCLEOTIDE SEQUENCE [LARGE SCALE GENOMIC DNA]</scope>
    <source>
        <strain evidence="2">DSM 9751</strain>
    </source>
</reference>
<organism evidence="1 2">
    <name type="scientific">Pseudomonas saponiphila</name>
    <dbReference type="NCBI Taxonomy" id="556534"/>
    <lineage>
        <taxon>Bacteria</taxon>
        <taxon>Pseudomonadati</taxon>
        <taxon>Pseudomonadota</taxon>
        <taxon>Gammaproteobacteria</taxon>
        <taxon>Pseudomonadales</taxon>
        <taxon>Pseudomonadaceae</taxon>
        <taxon>Pseudomonas</taxon>
    </lineage>
</organism>